<gene>
    <name evidence="2" type="ORF">L596_001824</name>
</gene>
<feature type="transmembrane region" description="Helical" evidence="1">
    <location>
        <begin position="52"/>
        <end position="73"/>
    </location>
</feature>
<evidence type="ECO:0000313" key="3">
    <source>
        <dbReference type="Proteomes" id="UP000298663"/>
    </source>
</evidence>
<dbReference type="EMBL" id="CM016762">
    <property type="protein sequence ID" value="TMS34185.1"/>
    <property type="molecule type" value="Genomic_DNA"/>
</dbReference>
<protein>
    <submittedName>
        <fullName evidence="2">Uncharacterized protein</fullName>
    </submittedName>
</protein>
<proteinExistence type="predicted"/>
<dbReference type="EMBL" id="AZBU02000001">
    <property type="protein sequence ID" value="TMS34185.1"/>
    <property type="molecule type" value="Genomic_DNA"/>
</dbReference>
<feature type="transmembrane region" description="Helical" evidence="1">
    <location>
        <begin position="20"/>
        <end position="40"/>
    </location>
</feature>
<keyword evidence="1" id="KW-1133">Transmembrane helix</keyword>
<dbReference type="AlphaFoldDB" id="A0A4U8UPE6"/>
<accession>A0A4U8UPE6</accession>
<comment type="caution">
    <text evidence="2">The sequence shown here is derived from an EMBL/GenBank/DDBJ whole genome shotgun (WGS) entry which is preliminary data.</text>
</comment>
<name>A0A4U8UPE6_STECR</name>
<feature type="transmembrane region" description="Helical" evidence="1">
    <location>
        <begin position="99"/>
        <end position="120"/>
    </location>
</feature>
<feature type="transmembrane region" description="Helical" evidence="1">
    <location>
        <begin position="132"/>
        <end position="152"/>
    </location>
</feature>
<feature type="transmembrane region" description="Helical" evidence="1">
    <location>
        <begin position="199"/>
        <end position="218"/>
    </location>
</feature>
<keyword evidence="3" id="KW-1185">Reference proteome</keyword>
<sequence>MVALSSPSSALPWYELCAESTAFLISGVSCVLSIMLVAFCRIRRNMRAAMAMLCFINVFMGLGTTISTASIIFPRRSENVRNIKDSDPFLYQEVICRSMILSITAYLFAEVITGTLFIGSRWRASGKLCGRMVSFYPSVLIVMMVFVHQFGFITNHDLHACVLIGMTMIFMVLASFLALKRRHPLIEYTDTVKTLNISFRYGIVVLPILAVLEMDVFTWSHSTLTPTMKAITTCVWFIYADIISLSLVQLLGRPFTPVVNDRLAPGEVDVNENDYAHTP</sequence>
<feature type="transmembrane region" description="Helical" evidence="1">
    <location>
        <begin position="158"/>
        <end position="179"/>
    </location>
</feature>
<feature type="transmembrane region" description="Helical" evidence="1">
    <location>
        <begin position="230"/>
        <end position="252"/>
    </location>
</feature>
<keyword evidence="1" id="KW-0812">Transmembrane</keyword>
<dbReference type="Proteomes" id="UP000298663">
    <property type="component" value="Chromosome X"/>
</dbReference>
<evidence type="ECO:0000313" key="2">
    <source>
        <dbReference type="EMBL" id="TMS34185.1"/>
    </source>
</evidence>
<reference evidence="2 3" key="1">
    <citation type="journal article" date="2015" name="Genome Biol.">
        <title>Comparative genomics of Steinernema reveals deeply conserved gene regulatory networks.</title>
        <authorList>
            <person name="Dillman A.R."/>
            <person name="Macchietto M."/>
            <person name="Porter C.F."/>
            <person name="Rogers A."/>
            <person name="Williams B."/>
            <person name="Antoshechkin I."/>
            <person name="Lee M.M."/>
            <person name="Goodwin Z."/>
            <person name="Lu X."/>
            <person name="Lewis E.E."/>
            <person name="Goodrich-Blair H."/>
            <person name="Stock S.P."/>
            <person name="Adams B.J."/>
            <person name="Sternberg P.W."/>
            <person name="Mortazavi A."/>
        </authorList>
    </citation>
    <scope>NUCLEOTIDE SEQUENCE [LARGE SCALE GENOMIC DNA]</scope>
    <source>
        <strain evidence="2 3">ALL</strain>
    </source>
</reference>
<organism evidence="2 3">
    <name type="scientific">Steinernema carpocapsae</name>
    <name type="common">Entomopathogenic nematode</name>
    <dbReference type="NCBI Taxonomy" id="34508"/>
    <lineage>
        <taxon>Eukaryota</taxon>
        <taxon>Metazoa</taxon>
        <taxon>Ecdysozoa</taxon>
        <taxon>Nematoda</taxon>
        <taxon>Chromadorea</taxon>
        <taxon>Rhabditida</taxon>
        <taxon>Tylenchina</taxon>
        <taxon>Panagrolaimomorpha</taxon>
        <taxon>Strongyloidoidea</taxon>
        <taxon>Steinernematidae</taxon>
        <taxon>Steinernema</taxon>
    </lineage>
</organism>
<evidence type="ECO:0000256" key="1">
    <source>
        <dbReference type="SAM" id="Phobius"/>
    </source>
</evidence>
<reference evidence="2 3" key="2">
    <citation type="journal article" date="2019" name="G3 (Bethesda)">
        <title>Hybrid Assembly of the Genome of the Entomopathogenic Nematode Steinernema carpocapsae Identifies the X-Chromosome.</title>
        <authorList>
            <person name="Serra L."/>
            <person name="Macchietto M."/>
            <person name="Macias-Munoz A."/>
            <person name="McGill C.J."/>
            <person name="Rodriguez I.M."/>
            <person name="Rodriguez B."/>
            <person name="Murad R."/>
            <person name="Mortazavi A."/>
        </authorList>
    </citation>
    <scope>NUCLEOTIDE SEQUENCE [LARGE SCALE GENOMIC DNA]</scope>
    <source>
        <strain evidence="2 3">ALL</strain>
    </source>
</reference>
<keyword evidence="1" id="KW-0472">Membrane</keyword>